<protein>
    <submittedName>
        <fullName evidence="2">Uncharacterized protein</fullName>
    </submittedName>
</protein>
<reference evidence="2" key="1">
    <citation type="submission" date="2023-06" db="EMBL/GenBank/DDBJ databases">
        <authorList>
            <person name="Polev D.E."/>
            <person name="Saitova A.T."/>
            <person name="Bogumilchik E.A."/>
            <person name="Kokorina G.I."/>
            <person name="Voskresenskaia E.A."/>
        </authorList>
    </citation>
    <scope>NUCLEOTIDE SEQUENCE</scope>
    <source>
        <strain evidence="2">2145 StPb PI</strain>
    </source>
</reference>
<name>A0AAW7K2E7_9GAMM</name>
<evidence type="ECO:0000313" key="3">
    <source>
        <dbReference type="Proteomes" id="UP001167864"/>
    </source>
</evidence>
<proteinExistence type="predicted"/>
<sequence>MMRPFLIFCQTPNAKRQTPNAKRQTPNAKRQMPNAKPKTFAN</sequence>
<comment type="caution">
    <text evidence="2">The sequence shown here is derived from an EMBL/GenBank/DDBJ whole genome shotgun (WGS) entry which is preliminary data.</text>
</comment>
<feature type="region of interest" description="Disordered" evidence="1">
    <location>
        <begin position="1"/>
        <end position="42"/>
    </location>
</feature>
<evidence type="ECO:0000313" key="2">
    <source>
        <dbReference type="EMBL" id="MDN0088136.1"/>
    </source>
</evidence>
<dbReference type="Proteomes" id="UP001167864">
    <property type="component" value="Unassembled WGS sequence"/>
</dbReference>
<accession>A0AAW7K2E7</accession>
<dbReference type="EMBL" id="JAUEHU010000011">
    <property type="protein sequence ID" value="MDN0088136.1"/>
    <property type="molecule type" value="Genomic_DNA"/>
</dbReference>
<feature type="compositionally biased region" description="Polar residues" evidence="1">
    <location>
        <begin position="10"/>
        <end position="28"/>
    </location>
</feature>
<evidence type="ECO:0000256" key="1">
    <source>
        <dbReference type="SAM" id="MobiDB-lite"/>
    </source>
</evidence>
<dbReference type="RefSeq" id="WP_268872392.1">
    <property type="nucleotide sequence ID" value="NZ_CPYD01000008.1"/>
</dbReference>
<dbReference type="AlphaFoldDB" id="A0AAW7K2E7"/>
<gene>
    <name evidence="2" type="ORF">QVN42_12185</name>
</gene>
<organism evidence="2 3">
    <name type="scientific">Yersinia nurmii</name>
    <dbReference type="NCBI Taxonomy" id="685706"/>
    <lineage>
        <taxon>Bacteria</taxon>
        <taxon>Pseudomonadati</taxon>
        <taxon>Pseudomonadota</taxon>
        <taxon>Gammaproteobacteria</taxon>
        <taxon>Enterobacterales</taxon>
        <taxon>Yersiniaceae</taxon>
        <taxon>Yersinia</taxon>
    </lineage>
</organism>